<dbReference type="PRINTS" id="PR00096">
    <property type="entry name" value="GATASE"/>
</dbReference>
<dbReference type="HAMAP" id="MF_01209">
    <property type="entry name" value="CPSase_S_chain"/>
    <property type="match status" value="1"/>
</dbReference>
<keyword evidence="8" id="KW-0055">Arginine biosynthesis</keyword>
<dbReference type="InterPro" id="IPR035686">
    <property type="entry name" value="CPSase_GATase1"/>
</dbReference>
<feature type="binding site" evidence="8">
    <location>
        <position position="247"/>
    </location>
    <ligand>
        <name>L-glutamine</name>
        <dbReference type="ChEBI" id="CHEBI:58359"/>
    </ligand>
</feature>
<dbReference type="SUPFAM" id="SSF52317">
    <property type="entry name" value="Class I glutamine amidotransferase-like"/>
    <property type="match status" value="1"/>
</dbReference>
<keyword evidence="6 8" id="KW-0315">Glutamine amidotransferase</keyword>
<comment type="catalytic activity">
    <reaction evidence="7 8">
        <text>hydrogencarbonate + L-glutamine + 2 ATP + H2O = carbamoyl phosphate + L-glutamate + 2 ADP + phosphate + 2 H(+)</text>
        <dbReference type="Rhea" id="RHEA:18633"/>
        <dbReference type="ChEBI" id="CHEBI:15377"/>
        <dbReference type="ChEBI" id="CHEBI:15378"/>
        <dbReference type="ChEBI" id="CHEBI:17544"/>
        <dbReference type="ChEBI" id="CHEBI:29985"/>
        <dbReference type="ChEBI" id="CHEBI:30616"/>
        <dbReference type="ChEBI" id="CHEBI:43474"/>
        <dbReference type="ChEBI" id="CHEBI:58228"/>
        <dbReference type="ChEBI" id="CHEBI:58359"/>
        <dbReference type="ChEBI" id="CHEBI:456216"/>
        <dbReference type="EC" id="6.3.5.5"/>
    </reaction>
</comment>
<name>A0ABQ5JN80_9LACO</name>
<dbReference type="Proteomes" id="UP001628078">
    <property type="component" value="Unassembled WGS sequence"/>
</dbReference>
<dbReference type="NCBIfam" id="TIGR01368">
    <property type="entry name" value="CPSaseIIsmall"/>
    <property type="match status" value="1"/>
</dbReference>
<feature type="domain" description="Carbamoyl-phosphate synthase small subunit N-terminal" evidence="9">
    <location>
        <begin position="1"/>
        <end position="131"/>
    </location>
</feature>
<sequence length="361" mass="38870">MRRHLILENGSVYTGTAFGATTSVAGELVFNTGMTGYQESITDPSYIGQILVFTYPLIGNYGICAEDNEAPTPSASAVIVHEIARRPSNWRMSTTLPAWAAEYGLPGLTDIDTRALTKELRDHGSMKAMLVDEVTPAIKSQLQSLSLPRNQVASHQPVLSPNQSTVTTDLTIAVIDFGAKASIVDALVRRGVKVTVYPPDVTAEQVLAERPDGVLLSNGPGDPASMLASLPLIRRLQAQLPLMGICLGHQLFALANGAKTYKMKFGHRGFNHAVKRLTDGQLAFTAQNHGYAVAQASLAGTDLVVTHEEINDHTIEGLRLKNRPAFSVQFHPDATPGPHDASALFDDFLASVVTEKEQLHA</sequence>
<dbReference type="PROSITE" id="PS51273">
    <property type="entry name" value="GATASE_TYPE_1"/>
    <property type="match status" value="1"/>
</dbReference>
<dbReference type="InterPro" id="IPR006274">
    <property type="entry name" value="CarbamoylP_synth_ssu"/>
</dbReference>
<accession>A0ABQ5JN80</accession>
<comment type="subunit">
    <text evidence="8">Composed of two chains; the small (or glutamine) chain promotes the hydrolysis of glutamine to ammonia, which is used by the large (or ammonia) chain to synthesize carbamoyl phosphate. Tetramer of heterodimers (alpha,beta)4.</text>
</comment>
<dbReference type="InterPro" id="IPR017926">
    <property type="entry name" value="GATASE"/>
</dbReference>
<feature type="binding site" evidence="8">
    <location>
        <position position="288"/>
    </location>
    <ligand>
        <name>L-glutamine</name>
        <dbReference type="ChEBI" id="CHEBI:58359"/>
    </ligand>
</feature>
<dbReference type="InterPro" id="IPR002474">
    <property type="entry name" value="CarbamoylP_synth_ssu_N"/>
</dbReference>
<comment type="caution">
    <text evidence="10">The sequence shown here is derived from an EMBL/GenBank/DDBJ whole genome shotgun (WGS) entry which is preliminary data.</text>
</comment>
<comment type="function">
    <text evidence="8">Small subunit of the glutamine-dependent carbamoyl phosphate synthetase (CPSase). CPSase catalyzes the formation of carbamoyl phosphate from the ammonia moiety of glutamine, carbonate, and phosphate donated by ATP, constituting the first step of 2 biosynthetic pathways, one leading to arginine and/or urea and the other to pyrimidine nucleotides. The small subunit (glutamine amidotransferase) binds and cleaves glutamine to supply the large subunit with the substrate ammonia.</text>
</comment>
<dbReference type="EC" id="6.3.5.5" evidence="8"/>
<proteinExistence type="inferred from homology"/>
<feature type="binding site" evidence="8">
    <location>
        <position position="250"/>
    </location>
    <ligand>
        <name>L-glutamine</name>
        <dbReference type="ChEBI" id="CHEBI:58359"/>
    </ligand>
</feature>
<feature type="binding site" evidence="8">
    <location>
        <position position="291"/>
    </location>
    <ligand>
        <name>L-glutamine</name>
        <dbReference type="ChEBI" id="CHEBI:58359"/>
    </ligand>
</feature>
<feature type="active site" description="Nucleophile" evidence="8">
    <location>
        <position position="246"/>
    </location>
</feature>
<dbReference type="Pfam" id="PF00988">
    <property type="entry name" value="CPSase_sm_chain"/>
    <property type="match status" value="1"/>
</dbReference>
<dbReference type="PRINTS" id="PR00097">
    <property type="entry name" value="ANTSNTHASEII"/>
</dbReference>
<keyword evidence="3 8" id="KW-0436">Ligase</keyword>
<evidence type="ECO:0000256" key="2">
    <source>
        <dbReference type="ARBA" id="ARBA00007800"/>
    </source>
</evidence>
<comment type="similarity">
    <text evidence="2 8">Belongs to the CarA family.</text>
</comment>
<dbReference type="Gene3D" id="3.50.30.20">
    <property type="entry name" value="Carbamoyl-phosphate synthase small subunit, N-terminal domain"/>
    <property type="match status" value="1"/>
</dbReference>
<dbReference type="NCBIfam" id="NF009475">
    <property type="entry name" value="PRK12838.1"/>
    <property type="match status" value="1"/>
</dbReference>
<feature type="binding site" evidence="8">
    <location>
        <position position="221"/>
    </location>
    <ligand>
        <name>L-glutamine</name>
        <dbReference type="ChEBI" id="CHEBI:58359"/>
    </ligand>
</feature>
<feature type="active site" evidence="8">
    <location>
        <position position="331"/>
    </location>
</feature>
<dbReference type="Gene3D" id="3.40.50.880">
    <property type="match status" value="1"/>
</dbReference>
<dbReference type="PRINTS" id="PR00099">
    <property type="entry name" value="CPSGATASE"/>
</dbReference>
<evidence type="ECO:0000256" key="8">
    <source>
        <dbReference type="HAMAP-Rule" id="MF_01209"/>
    </source>
</evidence>
<evidence type="ECO:0000256" key="4">
    <source>
        <dbReference type="ARBA" id="ARBA00022741"/>
    </source>
</evidence>
<evidence type="ECO:0000256" key="5">
    <source>
        <dbReference type="ARBA" id="ARBA00022840"/>
    </source>
</evidence>
<evidence type="ECO:0000256" key="6">
    <source>
        <dbReference type="ARBA" id="ARBA00022962"/>
    </source>
</evidence>
<keyword evidence="8" id="KW-0665">Pyrimidine biosynthesis</keyword>
<feature type="region of interest" description="CPSase" evidence="8">
    <location>
        <begin position="1"/>
        <end position="170"/>
    </location>
</feature>
<feature type="binding site" evidence="8">
    <location>
        <position position="219"/>
    </location>
    <ligand>
        <name>L-glutamine</name>
        <dbReference type="ChEBI" id="CHEBI:58359"/>
    </ligand>
</feature>
<keyword evidence="8" id="KW-0028">Amino-acid biosynthesis</keyword>
<evidence type="ECO:0000313" key="10">
    <source>
        <dbReference type="EMBL" id="GKT05445.1"/>
    </source>
</evidence>
<feature type="binding site" evidence="8">
    <location>
        <position position="290"/>
    </location>
    <ligand>
        <name>L-glutamine</name>
        <dbReference type="ChEBI" id="CHEBI:58359"/>
    </ligand>
</feature>
<keyword evidence="4 8" id="KW-0547">Nucleotide-binding</keyword>
<evidence type="ECO:0000313" key="11">
    <source>
        <dbReference type="Proteomes" id="UP001628078"/>
    </source>
</evidence>
<comment type="catalytic activity">
    <reaction evidence="8">
        <text>L-glutamine + H2O = L-glutamate + NH4(+)</text>
        <dbReference type="Rhea" id="RHEA:15889"/>
        <dbReference type="ChEBI" id="CHEBI:15377"/>
        <dbReference type="ChEBI" id="CHEBI:28938"/>
        <dbReference type="ChEBI" id="CHEBI:29985"/>
        <dbReference type="ChEBI" id="CHEBI:58359"/>
    </reaction>
</comment>
<dbReference type="InterPro" id="IPR050472">
    <property type="entry name" value="Anth_synth/Amidotransfase"/>
</dbReference>
<evidence type="ECO:0000259" key="9">
    <source>
        <dbReference type="SMART" id="SM01097"/>
    </source>
</evidence>
<dbReference type="Pfam" id="PF00117">
    <property type="entry name" value="GATase"/>
    <property type="match status" value="1"/>
</dbReference>
<feature type="binding site" evidence="8">
    <location>
        <position position="45"/>
    </location>
    <ligand>
        <name>L-glutamine</name>
        <dbReference type="ChEBI" id="CHEBI:58359"/>
    </ligand>
</feature>
<dbReference type="PANTHER" id="PTHR43418:SF7">
    <property type="entry name" value="CARBAMOYL-PHOSPHATE SYNTHASE SMALL CHAIN"/>
    <property type="match status" value="1"/>
</dbReference>
<gene>
    <name evidence="10" type="primary">pyrAA</name>
    <name evidence="8" type="synonym">carA</name>
    <name evidence="10" type="ORF">JCM31185_07340</name>
</gene>
<dbReference type="SUPFAM" id="SSF52021">
    <property type="entry name" value="Carbamoyl phosphate synthetase, small subunit N-terminal domain"/>
    <property type="match status" value="1"/>
</dbReference>
<dbReference type="InterPro" id="IPR029062">
    <property type="entry name" value="Class_I_gatase-like"/>
</dbReference>
<evidence type="ECO:0000256" key="1">
    <source>
        <dbReference type="ARBA" id="ARBA00005077"/>
    </source>
</evidence>
<keyword evidence="5 8" id="KW-0067">ATP-binding</keyword>
<evidence type="ECO:0000256" key="7">
    <source>
        <dbReference type="ARBA" id="ARBA00048816"/>
    </source>
</evidence>
<dbReference type="CDD" id="cd01744">
    <property type="entry name" value="GATase1_CPSase"/>
    <property type="match status" value="1"/>
</dbReference>
<feature type="active site" evidence="8">
    <location>
        <position position="333"/>
    </location>
</feature>
<dbReference type="SMART" id="SM01097">
    <property type="entry name" value="CPSase_sm_chain"/>
    <property type="match status" value="1"/>
</dbReference>
<dbReference type="EMBL" id="BQXO01000002">
    <property type="protein sequence ID" value="GKT05445.1"/>
    <property type="molecule type" value="Genomic_DNA"/>
</dbReference>
<organism evidence="10 11">
    <name type="scientific">Furfurilactobacillus curtus</name>
    <dbReference type="NCBI Taxonomy" id="1746200"/>
    <lineage>
        <taxon>Bacteria</taxon>
        <taxon>Bacillati</taxon>
        <taxon>Bacillota</taxon>
        <taxon>Bacilli</taxon>
        <taxon>Lactobacillales</taxon>
        <taxon>Lactobacillaceae</taxon>
        <taxon>Furfurilactobacillus</taxon>
    </lineage>
</organism>
<keyword evidence="11" id="KW-1185">Reference proteome</keyword>
<evidence type="ECO:0000256" key="3">
    <source>
        <dbReference type="ARBA" id="ARBA00022598"/>
    </source>
</evidence>
<dbReference type="PANTHER" id="PTHR43418">
    <property type="entry name" value="MULTIFUNCTIONAL TRYPTOPHAN BIOSYNTHESIS PROTEIN-RELATED"/>
    <property type="match status" value="1"/>
</dbReference>
<comment type="pathway">
    <text evidence="1 8">Amino-acid biosynthesis; L-arginine biosynthesis; carbamoyl phosphate from bicarbonate: step 1/1.</text>
</comment>
<comment type="pathway">
    <text evidence="8">Pyrimidine metabolism; UMP biosynthesis via de novo pathway; (S)-dihydroorotate from bicarbonate: step 1/3.</text>
</comment>
<protein>
    <recommendedName>
        <fullName evidence="8">Carbamoyl phosphate synthase small chain</fullName>
        <ecNumber evidence="8">6.3.5.5</ecNumber>
    </recommendedName>
    <alternativeName>
        <fullName evidence="8">Carbamoyl phosphate synthetase glutamine chain</fullName>
    </alternativeName>
</protein>
<dbReference type="InterPro" id="IPR036480">
    <property type="entry name" value="CarbP_synth_ssu_N_sf"/>
</dbReference>
<reference evidence="10 11" key="1">
    <citation type="submission" date="2022-03" db="EMBL/GenBank/DDBJ databases">
        <title>Draft genome sequence of Furfurilactobacillus curtus JCM 31185.</title>
        <authorList>
            <person name="Suzuki S."/>
            <person name="Endo A."/>
            <person name="Kajikawa A."/>
        </authorList>
    </citation>
    <scope>NUCLEOTIDE SEQUENCE [LARGE SCALE GENOMIC DNA]</scope>
    <source>
        <strain evidence="10 11">JCM 31185</strain>
    </source>
</reference>